<sequence>MAASSGKECVSAVFEISIAREALQHHPERKRLAMLVTPGHGQLGNQEKLQQFIRLAQDWGCSRKLISQVLISGVQNSPGLASLAAGQTDRVKLFFEKTVQTEMPGTDLKLLSRARVRQQRQCLGLDASN</sequence>
<gene>
    <name evidence="1" type="ORF">KZZ10_10295</name>
</gene>
<organism evidence="1 2">
    <name type="scientific">Zwartia hollandica</name>
    <dbReference type="NCBI Taxonomy" id="324606"/>
    <lineage>
        <taxon>Bacteria</taxon>
        <taxon>Pseudomonadati</taxon>
        <taxon>Pseudomonadota</taxon>
        <taxon>Betaproteobacteria</taxon>
        <taxon>Burkholderiales</taxon>
        <taxon>Alcaligenaceae</taxon>
        <taxon>Zwartia</taxon>
    </lineage>
</organism>
<dbReference type="RefSeq" id="WP_259661436.1">
    <property type="nucleotide sequence ID" value="NZ_JAHXRI010000007.1"/>
</dbReference>
<dbReference type="EMBL" id="JAHXRI010000007">
    <property type="protein sequence ID" value="MBZ1351035.1"/>
    <property type="molecule type" value="Genomic_DNA"/>
</dbReference>
<proteinExistence type="predicted"/>
<evidence type="ECO:0000313" key="2">
    <source>
        <dbReference type="Proteomes" id="UP000739565"/>
    </source>
</evidence>
<evidence type="ECO:0000313" key="1">
    <source>
        <dbReference type="EMBL" id="MBZ1351035.1"/>
    </source>
</evidence>
<name>A0A953T342_9BURK</name>
<accession>A0A953T342</accession>
<reference evidence="1" key="1">
    <citation type="submission" date="2021-07" db="EMBL/GenBank/DDBJ databases">
        <title>New genus and species of the family Alcaligenaceae.</title>
        <authorList>
            <person name="Hahn M.W."/>
        </authorList>
    </citation>
    <scope>NUCLEOTIDE SEQUENCE</scope>
    <source>
        <strain evidence="1">LF4-65</strain>
    </source>
</reference>
<dbReference type="AlphaFoldDB" id="A0A953T342"/>
<keyword evidence="2" id="KW-1185">Reference proteome</keyword>
<comment type="caution">
    <text evidence="1">The sequence shown here is derived from an EMBL/GenBank/DDBJ whole genome shotgun (WGS) entry which is preliminary data.</text>
</comment>
<protein>
    <submittedName>
        <fullName evidence="1">Uncharacterized protein</fullName>
    </submittedName>
</protein>
<dbReference type="Proteomes" id="UP000739565">
    <property type="component" value="Unassembled WGS sequence"/>
</dbReference>